<protein>
    <recommendedName>
        <fullName evidence="2">Restriction endonuclease type I HsdR second RecA-like helicase domain-containing protein</fullName>
    </recommendedName>
</protein>
<dbReference type="CDD" id="cd18800">
    <property type="entry name" value="SF2_C_EcoR124I-like"/>
    <property type="match status" value="1"/>
</dbReference>
<sequence>MDDVSGYTQDVTSRLNKSATDGKFLDLVIVVDQLLTGFDAPELNTLYVDRTLKGAGLIQAYSRTNRIADMQEKPWGRVVNYRWPAQNEKLMNKALAV</sequence>
<dbReference type="GO" id="GO:0009307">
    <property type="term" value="P:DNA restriction-modification system"/>
    <property type="evidence" value="ECO:0007669"/>
    <property type="project" value="UniProtKB-KW"/>
</dbReference>
<reference evidence="4" key="1">
    <citation type="submission" date="2018-02" db="EMBL/GenBank/DDBJ databases">
        <authorList>
            <person name="Hausmann B."/>
        </authorList>
    </citation>
    <scope>NUCLEOTIDE SEQUENCE [LARGE SCALE GENOMIC DNA]</scope>
    <source>
        <strain evidence="4">Peat soil MAG SbF1</strain>
    </source>
</reference>
<accession>A0A2U3LBJ4</accession>
<proteinExistence type="predicted"/>
<dbReference type="PANTHER" id="PTHR30195">
    <property type="entry name" value="TYPE I SITE-SPECIFIC DEOXYRIBONUCLEASE PROTEIN SUBUNIT M AND R"/>
    <property type="match status" value="1"/>
</dbReference>
<dbReference type="AlphaFoldDB" id="A0A2U3LBJ4"/>
<dbReference type="EMBL" id="OMOF01000379">
    <property type="protein sequence ID" value="SPF49271.1"/>
    <property type="molecule type" value="Genomic_DNA"/>
</dbReference>
<dbReference type="Gene3D" id="3.40.50.300">
    <property type="entry name" value="P-loop containing nucleotide triphosphate hydrolases"/>
    <property type="match status" value="1"/>
</dbReference>
<keyword evidence="1" id="KW-0680">Restriction system</keyword>
<organism evidence="3 4">
    <name type="scientific">Candidatus Desulfosporosinus infrequens</name>
    <dbReference type="NCBI Taxonomy" id="2043169"/>
    <lineage>
        <taxon>Bacteria</taxon>
        <taxon>Bacillati</taxon>
        <taxon>Bacillota</taxon>
        <taxon>Clostridia</taxon>
        <taxon>Eubacteriales</taxon>
        <taxon>Desulfitobacteriaceae</taxon>
        <taxon>Desulfosporosinus</taxon>
    </lineage>
</organism>
<feature type="domain" description="Restriction endonuclease type I HsdR second RecA-like helicase" evidence="2">
    <location>
        <begin position="2"/>
        <end position="82"/>
    </location>
</feature>
<evidence type="ECO:0000259" key="2">
    <source>
        <dbReference type="Pfam" id="PF22679"/>
    </source>
</evidence>
<evidence type="ECO:0000313" key="3">
    <source>
        <dbReference type="EMBL" id="SPF49271.1"/>
    </source>
</evidence>
<gene>
    <name evidence="3" type="ORF">SBF1_440001</name>
</gene>
<dbReference type="InterPro" id="IPR051268">
    <property type="entry name" value="Type-I_R_enzyme_R_subunit"/>
</dbReference>
<evidence type="ECO:0000256" key="1">
    <source>
        <dbReference type="ARBA" id="ARBA00022747"/>
    </source>
</evidence>
<dbReference type="Pfam" id="PF22679">
    <property type="entry name" value="T1R_D3-like"/>
    <property type="match status" value="1"/>
</dbReference>
<name>A0A2U3LBJ4_9FIRM</name>
<evidence type="ECO:0000313" key="4">
    <source>
        <dbReference type="Proteomes" id="UP000238916"/>
    </source>
</evidence>
<dbReference type="Proteomes" id="UP000238916">
    <property type="component" value="Unassembled WGS sequence"/>
</dbReference>
<dbReference type="PANTHER" id="PTHR30195:SF16">
    <property type="entry name" value="TYPE I RESTRICTION ENZYME ENDONUCLEASE SUBUNIT"/>
    <property type="match status" value="1"/>
</dbReference>
<dbReference type="InterPro" id="IPR055180">
    <property type="entry name" value="HsdR_RecA-like_helicase_dom_2"/>
</dbReference>
<dbReference type="InterPro" id="IPR027417">
    <property type="entry name" value="P-loop_NTPase"/>
</dbReference>